<dbReference type="NCBIfam" id="TIGR01352">
    <property type="entry name" value="tonB_Cterm"/>
    <property type="match status" value="1"/>
</dbReference>
<accession>A0ABY0IFV3</accession>
<organism evidence="7 8">
    <name type="scientific">Halobacteriovorax vibrionivorans</name>
    <dbReference type="NCBI Taxonomy" id="2152716"/>
    <lineage>
        <taxon>Bacteria</taxon>
        <taxon>Pseudomonadati</taxon>
        <taxon>Bdellovibrionota</taxon>
        <taxon>Bacteriovoracia</taxon>
        <taxon>Bacteriovoracales</taxon>
        <taxon>Halobacteriovoraceae</taxon>
        <taxon>Halobacteriovorax</taxon>
    </lineage>
</organism>
<keyword evidence="3" id="KW-1133">Transmembrane helix</keyword>
<dbReference type="RefSeq" id="WP_115361590.1">
    <property type="nucleotide sequence ID" value="NZ_QDKL01000002.1"/>
</dbReference>
<evidence type="ECO:0000256" key="1">
    <source>
        <dbReference type="ARBA" id="ARBA00004167"/>
    </source>
</evidence>
<dbReference type="Proteomes" id="UP000443582">
    <property type="component" value="Unassembled WGS sequence"/>
</dbReference>
<evidence type="ECO:0000313" key="8">
    <source>
        <dbReference type="Proteomes" id="UP000443582"/>
    </source>
</evidence>
<feature type="signal peptide" evidence="5">
    <location>
        <begin position="1"/>
        <end position="28"/>
    </location>
</feature>
<evidence type="ECO:0000256" key="2">
    <source>
        <dbReference type="ARBA" id="ARBA00022692"/>
    </source>
</evidence>
<comment type="subcellular location">
    <subcellularLocation>
        <location evidence="1">Membrane</location>
        <topology evidence="1">Single-pass membrane protein</topology>
    </subcellularLocation>
</comment>
<gene>
    <name evidence="7" type="ORF">DAY19_09010</name>
</gene>
<proteinExistence type="predicted"/>
<protein>
    <submittedName>
        <fullName evidence="7">Energy transducer TonB</fullName>
    </submittedName>
</protein>
<dbReference type="Pfam" id="PF03544">
    <property type="entry name" value="TonB_C"/>
    <property type="match status" value="1"/>
</dbReference>
<sequence>MRKNTFLYTAIISAGLHGLLLFASSTQSKEDSANLHYSKNQSQRIQVKRIVKIKNSLEQKVEEKVVKKAKKVVSKKRKVVKEHSLENAPNPKKVVNSGQETQKARYLKRVRDEILARKRYPKIAKMLKKQGVVDIYFEVSYPKNLSNIRIKKGSGHAILDKSALETIEDLNELPEMPDFLKSEVLKIAIPIKYELL</sequence>
<evidence type="ECO:0000313" key="7">
    <source>
        <dbReference type="EMBL" id="RZF21818.1"/>
    </source>
</evidence>
<dbReference type="InterPro" id="IPR037682">
    <property type="entry name" value="TonB_C"/>
</dbReference>
<evidence type="ECO:0000256" key="5">
    <source>
        <dbReference type="SAM" id="SignalP"/>
    </source>
</evidence>
<dbReference type="Gene3D" id="3.30.1150.10">
    <property type="match status" value="1"/>
</dbReference>
<keyword evidence="5" id="KW-0732">Signal</keyword>
<evidence type="ECO:0000259" key="6">
    <source>
        <dbReference type="PROSITE" id="PS52015"/>
    </source>
</evidence>
<keyword evidence="8" id="KW-1185">Reference proteome</keyword>
<dbReference type="InterPro" id="IPR006260">
    <property type="entry name" value="TonB/TolA_C"/>
</dbReference>
<evidence type="ECO:0000256" key="3">
    <source>
        <dbReference type="ARBA" id="ARBA00022989"/>
    </source>
</evidence>
<evidence type="ECO:0000256" key="4">
    <source>
        <dbReference type="ARBA" id="ARBA00023136"/>
    </source>
</evidence>
<keyword evidence="2" id="KW-0812">Transmembrane</keyword>
<feature type="chain" id="PRO_5045148747" evidence="5">
    <location>
        <begin position="29"/>
        <end position="196"/>
    </location>
</feature>
<keyword evidence="4" id="KW-0472">Membrane</keyword>
<comment type="caution">
    <text evidence="7">The sequence shown here is derived from an EMBL/GenBank/DDBJ whole genome shotgun (WGS) entry which is preliminary data.</text>
</comment>
<dbReference type="PROSITE" id="PS52015">
    <property type="entry name" value="TONB_CTD"/>
    <property type="match status" value="1"/>
</dbReference>
<name>A0ABY0IFV3_9BACT</name>
<dbReference type="EMBL" id="QDKL01000002">
    <property type="protein sequence ID" value="RZF21818.1"/>
    <property type="molecule type" value="Genomic_DNA"/>
</dbReference>
<feature type="domain" description="TonB C-terminal" evidence="6">
    <location>
        <begin position="105"/>
        <end position="196"/>
    </location>
</feature>
<dbReference type="SUPFAM" id="SSF74653">
    <property type="entry name" value="TolA/TonB C-terminal domain"/>
    <property type="match status" value="1"/>
</dbReference>
<reference evidence="8" key="1">
    <citation type="journal article" date="2019" name="Int. J. Syst. Evol. Microbiol.">
        <title>Halobacteriovorax valvorus sp. nov., a novel prokaryotic predator isolated from coastal seawater of China.</title>
        <authorList>
            <person name="Chen M.-X."/>
        </authorList>
    </citation>
    <scope>NUCLEOTIDE SEQUENCE [LARGE SCALE GENOMIC DNA]</scope>
    <source>
        <strain evidence="8">BL9</strain>
    </source>
</reference>